<dbReference type="AlphaFoldDB" id="A0A9W8MFB1"/>
<dbReference type="Proteomes" id="UP001140091">
    <property type="component" value="Unassembled WGS sequence"/>
</dbReference>
<dbReference type="EMBL" id="JANBPK010001056">
    <property type="protein sequence ID" value="KAJ2926514.1"/>
    <property type="molecule type" value="Genomic_DNA"/>
</dbReference>
<dbReference type="InterPro" id="IPR029058">
    <property type="entry name" value="AB_hydrolase_fold"/>
</dbReference>
<feature type="non-terminal residue" evidence="2">
    <location>
        <position position="1"/>
    </location>
</feature>
<dbReference type="PANTHER" id="PTHR33840:SF2">
    <property type="entry name" value="TLE1 PHOSPHOLIPASE DOMAIN-CONTAINING PROTEIN"/>
    <property type="match status" value="1"/>
</dbReference>
<dbReference type="InterPro" id="IPR018712">
    <property type="entry name" value="Tle1-like_cat"/>
</dbReference>
<dbReference type="OrthoDB" id="538223at2759"/>
<protein>
    <recommendedName>
        <fullName evidence="1">T6SS Phospholipase effector Tle1-like catalytic domain-containing protein</fullName>
    </recommendedName>
</protein>
<evidence type="ECO:0000313" key="2">
    <source>
        <dbReference type="EMBL" id="KAJ2926514.1"/>
    </source>
</evidence>
<feature type="domain" description="T6SS Phospholipase effector Tle1-like catalytic" evidence="1">
    <location>
        <begin position="18"/>
        <end position="283"/>
    </location>
</feature>
<organism evidence="2 3">
    <name type="scientific">Candolleomyces eurysporus</name>
    <dbReference type="NCBI Taxonomy" id="2828524"/>
    <lineage>
        <taxon>Eukaryota</taxon>
        <taxon>Fungi</taxon>
        <taxon>Dikarya</taxon>
        <taxon>Basidiomycota</taxon>
        <taxon>Agaricomycotina</taxon>
        <taxon>Agaricomycetes</taxon>
        <taxon>Agaricomycetidae</taxon>
        <taxon>Agaricales</taxon>
        <taxon>Agaricineae</taxon>
        <taxon>Psathyrellaceae</taxon>
        <taxon>Candolleomyces</taxon>
    </lineage>
</organism>
<evidence type="ECO:0000259" key="1">
    <source>
        <dbReference type="Pfam" id="PF09994"/>
    </source>
</evidence>
<evidence type="ECO:0000313" key="3">
    <source>
        <dbReference type="Proteomes" id="UP001140091"/>
    </source>
</evidence>
<accession>A0A9W8MFB1</accession>
<comment type="caution">
    <text evidence="2">The sequence shown here is derived from an EMBL/GenBank/DDBJ whole genome shotgun (WGS) entry which is preliminary data.</text>
</comment>
<proteinExistence type="predicted"/>
<dbReference type="Pfam" id="PF09994">
    <property type="entry name" value="T6SS_Tle1-like_cat"/>
    <property type="match status" value="1"/>
</dbReference>
<keyword evidence="3" id="KW-1185">Reference proteome</keyword>
<dbReference type="Gene3D" id="3.40.50.1820">
    <property type="entry name" value="alpha/beta hydrolase"/>
    <property type="match status" value="1"/>
</dbReference>
<gene>
    <name evidence="2" type="ORF">H1R20_g10576</name>
</gene>
<reference evidence="2" key="1">
    <citation type="submission" date="2022-06" db="EMBL/GenBank/DDBJ databases">
        <title>Genome Sequence of Candolleomyces eurysporus.</title>
        <authorList>
            <person name="Buettner E."/>
        </authorList>
    </citation>
    <scope>NUCLEOTIDE SEQUENCE</scope>
    <source>
        <strain evidence="2">VTCC 930004</strain>
    </source>
</reference>
<dbReference type="SUPFAM" id="SSF53474">
    <property type="entry name" value="alpha/beta-Hydrolases"/>
    <property type="match status" value="1"/>
</dbReference>
<sequence>MATDKHGPICTCRADEGRNLVVCIDGTSNQFGETNTNVIELYNLIEKGKRQRTYYNSGVGTFANSSWLSWTSWSQAIDNKLDQAVAKNFDQIILGAYRWLSEVYKGPKDKIYLFGFSRGAYQVRCLAGMIEKVGLLYRGNEEQIPFAYELYLSPDTPDKNALAKQFKETFCKTVKKIHFVGVWDTVSSVGVVRDNMSTLPLTNTNDHICFFRHALALDEERVKFLPEYVRKTKSAPEATVSEDGRPPRVKEVWFPGRHSDVGGGNRHNENLNIGGIALHWMAYEALCCGLDLKPPTLDLDRYEDFFDKIPPSVTWKWRLLEYVPFTRSNYDPDGGDTTRWPNRSNGRIPVPGQKLFFTVLQKTAEGEMRPYTSQADFSKLSKRFKDWEDVVKQASKVGDSLQLLDKWTDVIEPDPLLTFNITGVTPEEWDDLPPLEQRKSIYEVKACFSSRIAQWSLCDPWNVYECLREAAFATCKVYFKAILDCHEESVEKVDKPLKFGPQAKLVSSSWNLHLEDLKRPRAIENFPTSDFDWLRRVINDETLSEGIRVLGARILSCTFATDLGLALMYLVRSPDFLVHLGAMHKHELEWIRKRALTLVLDLLDRVPDASLIQETRTEKQCGDDPNNLKAWAAVIAKEFAGKNSDEKPDYIVAKEIMLKFLTNGESCIPQQLDRRLTTRLFLASAHTLICDIDITITFSCPNTSCWRSTV</sequence>
<name>A0A9W8MFB1_9AGAR</name>
<dbReference type="PANTHER" id="PTHR33840">
    <property type="match status" value="1"/>
</dbReference>